<dbReference type="Proteomes" id="UP000631535">
    <property type="component" value="Unassembled WGS sequence"/>
</dbReference>
<dbReference type="InterPro" id="IPR051908">
    <property type="entry name" value="Ribosomal_N-acetyltransferase"/>
</dbReference>
<name>A0ABQ2LX52_9ACTN</name>
<dbReference type="InterPro" id="IPR000182">
    <property type="entry name" value="GNAT_dom"/>
</dbReference>
<reference evidence="3" key="1">
    <citation type="journal article" date="2019" name="Int. J. Syst. Evol. Microbiol.">
        <title>The Global Catalogue of Microorganisms (GCM) 10K type strain sequencing project: providing services to taxonomists for standard genome sequencing and annotation.</title>
        <authorList>
            <consortium name="The Broad Institute Genomics Platform"/>
            <consortium name="The Broad Institute Genome Sequencing Center for Infectious Disease"/>
            <person name="Wu L."/>
            <person name="Ma J."/>
        </authorList>
    </citation>
    <scope>NUCLEOTIDE SEQUENCE [LARGE SCALE GENOMIC DNA]</scope>
    <source>
        <strain evidence="3">CGMCC 4.7178</strain>
    </source>
</reference>
<keyword evidence="3" id="KW-1185">Reference proteome</keyword>
<protein>
    <submittedName>
        <fullName evidence="2">Acetyltransferase</fullName>
    </submittedName>
</protein>
<dbReference type="CDD" id="cd04301">
    <property type="entry name" value="NAT_SF"/>
    <property type="match status" value="1"/>
</dbReference>
<dbReference type="PROSITE" id="PS51186">
    <property type="entry name" value="GNAT"/>
    <property type="match status" value="1"/>
</dbReference>
<dbReference type="EMBL" id="BMMP01000002">
    <property type="protein sequence ID" value="GGO43293.1"/>
    <property type="molecule type" value="Genomic_DNA"/>
</dbReference>
<evidence type="ECO:0000259" key="1">
    <source>
        <dbReference type="PROSITE" id="PS51186"/>
    </source>
</evidence>
<feature type="domain" description="N-acetyltransferase" evidence="1">
    <location>
        <begin position="9"/>
        <end position="160"/>
    </location>
</feature>
<sequence length="168" mass="17864">MDDAAALHAVVEGAREHLVPWMPWAAEQDLAGTTAYLAASEEGWRSGEAYGYGILCDGELAGSCGLMRRIGPGGLDIGYWLHPAWTGRGLATTSVEALVRWAFELAGIDRVEIHHDAANTASAAVPRRLGFTEAGREPVRGGPTAPGETGIDVTWRLLADREGRGDRG</sequence>
<comment type="caution">
    <text evidence="2">The sequence shown here is derived from an EMBL/GenBank/DDBJ whole genome shotgun (WGS) entry which is preliminary data.</text>
</comment>
<dbReference type="PANTHER" id="PTHR43441:SF2">
    <property type="entry name" value="FAMILY ACETYLTRANSFERASE, PUTATIVE (AFU_ORTHOLOGUE AFUA_7G00850)-RELATED"/>
    <property type="match status" value="1"/>
</dbReference>
<dbReference type="SUPFAM" id="SSF55729">
    <property type="entry name" value="Acyl-CoA N-acyltransferases (Nat)"/>
    <property type="match status" value="1"/>
</dbReference>
<dbReference type="Pfam" id="PF13302">
    <property type="entry name" value="Acetyltransf_3"/>
    <property type="match status" value="1"/>
</dbReference>
<gene>
    <name evidence="2" type="ORF">GCM10012287_06120</name>
</gene>
<proteinExistence type="predicted"/>
<accession>A0ABQ2LX52</accession>
<dbReference type="Gene3D" id="3.40.630.30">
    <property type="match status" value="1"/>
</dbReference>
<dbReference type="InterPro" id="IPR016181">
    <property type="entry name" value="Acyl_CoA_acyltransferase"/>
</dbReference>
<dbReference type="PANTHER" id="PTHR43441">
    <property type="entry name" value="RIBOSOMAL-PROTEIN-SERINE ACETYLTRANSFERASE"/>
    <property type="match status" value="1"/>
</dbReference>
<evidence type="ECO:0000313" key="2">
    <source>
        <dbReference type="EMBL" id="GGO43293.1"/>
    </source>
</evidence>
<evidence type="ECO:0000313" key="3">
    <source>
        <dbReference type="Proteomes" id="UP000631535"/>
    </source>
</evidence>
<organism evidence="2 3">
    <name type="scientific">Streptomyces daqingensis</name>
    <dbReference type="NCBI Taxonomy" id="1472640"/>
    <lineage>
        <taxon>Bacteria</taxon>
        <taxon>Bacillati</taxon>
        <taxon>Actinomycetota</taxon>
        <taxon>Actinomycetes</taxon>
        <taxon>Kitasatosporales</taxon>
        <taxon>Streptomycetaceae</taxon>
        <taxon>Streptomyces</taxon>
    </lineage>
</organism>